<evidence type="ECO:0008006" key="4">
    <source>
        <dbReference type="Google" id="ProtNLM"/>
    </source>
</evidence>
<sequence length="261" mass="28220">MKAKLSLLIVCALGFTFVGCKKPEEVAAEKAAVEGELKKLEGTWKIASREGKAEDEDDADADSANKYVISIKGDILEEKIGDDVIGRRKLTILPNKTPAQVDLTWVDEAGKPITSTSTKKNRKGKKTTKTETLKQVAIYSIEGDKLKFCFSWDDKTRPTDFTAPPGSNRYTWTLARVKGTEEKVTDEKKDDKTPATTKSEDKTPATAKAITPATAKSDDKTPATAKAITPATSKSDDKATVPSTAPTVKTVPTAVTKPNDK</sequence>
<dbReference type="RefSeq" id="WP_143392813.1">
    <property type="nucleotide sequence ID" value="NZ_NIDE01000001.1"/>
</dbReference>
<dbReference type="InterPro" id="IPR017504">
    <property type="entry name" value="CHP03067_Planctomycetes"/>
</dbReference>
<organism evidence="2 3">
    <name type="scientific">Fimbriiglobus ruber</name>
    <dbReference type="NCBI Taxonomy" id="1908690"/>
    <lineage>
        <taxon>Bacteria</taxon>
        <taxon>Pseudomonadati</taxon>
        <taxon>Planctomycetota</taxon>
        <taxon>Planctomycetia</taxon>
        <taxon>Gemmatales</taxon>
        <taxon>Gemmataceae</taxon>
        <taxon>Fimbriiglobus</taxon>
    </lineage>
</organism>
<dbReference type="NCBIfam" id="TIGR03067">
    <property type="entry name" value="Planc_TIGR03067"/>
    <property type="match status" value="1"/>
</dbReference>
<dbReference type="OrthoDB" id="285063at2"/>
<evidence type="ECO:0000313" key="3">
    <source>
        <dbReference type="Proteomes" id="UP000214646"/>
    </source>
</evidence>
<dbReference type="EMBL" id="NIDE01000001">
    <property type="protein sequence ID" value="OWK46998.1"/>
    <property type="molecule type" value="Genomic_DNA"/>
</dbReference>
<feature type="compositionally biased region" description="Low complexity" evidence="1">
    <location>
        <begin position="222"/>
        <end position="232"/>
    </location>
</feature>
<feature type="compositionally biased region" description="Basic and acidic residues" evidence="1">
    <location>
        <begin position="178"/>
        <end position="203"/>
    </location>
</feature>
<feature type="region of interest" description="Disordered" evidence="1">
    <location>
        <begin position="157"/>
        <end position="261"/>
    </location>
</feature>
<protein>
    <recommendedName>
        <fullName evidence="4">Lipocalin-like domain-containing protein</fullName>
    </recommendedName>
</protein>
<accession>A0A225E8A1</accession>
<proteinExistence type="predicted"/>
<feature type="compositionally biased region" description="Low complexity" evidence="1">
    <location>
        <begin position="240"/>
        <end position="261"/>
    </location>
</feature>
<dbReference type="Proteomes" id="UP000214646">
    <property type="component" value="Unassembled WGS sequence"/>
</dbReference>
<evidence type="ECO:0000313" key="2">
    <source>
        <dbReference type="EMBL" id="OWK46998.1"/>
    </source>
</evidence>
<feature type="compositionally biased region" description="Low complexity" evidence="1">
    <location>
        <begin position="204"/>
        <end position="215"/>
    </location>
</feature>
<name>A0A225E8A1_9BACT</name>
<comment type="caution">
    <text evidence="2">The sequence shown here is derived from an EMBL/GenBank/DDBJ whole genome shotgun (WGS) entry which is preliminary data.</text>
</comment>
<reference evidence="3" key="1">
    <citation type="submission" date="2017-06" db="EMBL/GenBank/DDBJ databases">
        <title>Genome analysis of Fimbriiglobus ruber SP5, the first member of the order Planctomycetales with confirmed chitinolytic capability.</title>
        <authorList>
            <person name="Ravin N.V."/>
            <person name="Rakitin A.L."/>
            <person name="Ivanova A.A."/>
            <person name="Beletsky A.V."/>
            <person name="Kulichevskaya I.S."/>
            <person name="Mardanov A.V."/>
            <person name="Dedysh S.N."/>
        </authorList>
    </citation>
    <scope>NUCLEOTIDE SEQUENCE [LARGE SCALE GENOMIC DNA]</scope>
    <source>
        <strain evidence="3">SP5</strain>
    </source>
</reference>
<dbReference type="AlphaFoldDB" id="A0A225E8A1"/>
<dbReference type="PROSITE" id="PS51257">
    <property type="entry name" value="PROKAR_LIPOPROTEIN"/>
    <property type="match status" value="1"/>
</dbReference>
<keyword evidence="3" id="KW-1185">Reference proteome</keyword>
<evidence type="ECO:0000256" key="1">
    <source>
        <dbReference type="SAM" id="MobiDB-lite"/>
    </source>
</evidence>
<gene>
    <name evidence="2" type="ORF">FRUB_00697</name>
</gene>